<dbReference type="InterPro" id="IPR033121">
    <property type="entry name" value="PEPTIDASE_A1"/>
</dbReference>
<protein>
    <submittedName>
        <fullName evidence="5">Aspartic proteinase CDR1</fullName>
    </submittedName>
</protein>
<organism evidence="5 6">
    <name type="scientific">Platanthera zijinensis</name>
    <dbReference type="NCBI Taxonomy" id="2320716"/>
    <lineage>
        <taxon>Eukaryota</taxon>
        <taxon>Viridiplantae</taxon>
        <taxon>Streptophyta</taxon>
        <taxon>Embryophyta</taxon>
        <taxon>Tracheophyta</taxon>
        <taxon>Spermatophyta</taxon>
        <taxon>Magnoliopsida</taxon>
        <taxon>Liliopsida</taxon>
        <taxon>Asparagales</taxon>
        <taxon>Orchidaceae</taxon>
        <taxon>Orchidoideae</taxon>
        <taxon>Orchideae</taxon>
        <taxon>Orchidinae</taxon>
        <taxon>Platanthera</taxon>
    </lineage>
</organism>
<feature type="active site" evidence="2">
    <location>
        <position position="195"/>
    </location>
</feature>
<evidence type="ECO:0000313" key="5">
    <source>
        <dbReference type="EMBL" id="KAK8935311.1"/>
    </source>
</evidence>
<dbReference type="SUPFAM" id="SSF50630">
    <property type="entry name" value="Acid proteases"/>
    <property type="match status" value="1"/>
</dbReference>
<dbReference type="Proteomes" id="UP001418222">
    <property type="component" value="Unassembled WGS sequence"/>
</dbReference>
<feature type="domain" description="Peptidase A1" evidence="4">
    <location>
        <begin position="177"/>
        <end position="514"/>
    </location>
</feature>
<dbReference type="PROSITE" id="PS00141">
    <property type="entry name" value="ASP_PROTEASE"/>
    <property type="match status" value="1"/>
</dbReference>
<gene>
    <name evidence="5" type="primary">CDR1</name>
    <name evidence="5" type="ORF">KSP39_PZI013980</name>
</gene>
<dbReference type="PRINTS" id="PR00792">
    <property type="entry name" value="PEPSIN"/>
</dbReference>
<dbReference type="InterPro" id="IPR032799">
    <property type="entry name" value="TAXi_C"/>
</dbReference>
<dbReference type="Gene3D" id="2.40.70.10">
    <property type="entry name" value="Acid Proteases"/>
    <property type="match status" value="2"/>
</dbReference>
<sequence>MESSFFYIKSPLVFMRRGIMRVVVEMELFLRLCFFLLFSIGAPAREVPLTSCSSQIEGITYHVCNNSVLLKDVTIADETVTIANGDFAQKLQTRIADLIYSATRNLQNASGISLPLHHPRSPCVEKLNTQAAAQHDLPFSDILHHDTGRVNSLLHRLAGSAASVPLTPGTALGVGNYVVHISLGTPPNPYAVVIDTGSSLSWLQCLPCKISCHNQLGPIFNPAASSTYRSISCSAAACSALSSATLNPSSCSHSGACIYEATYGDSSFSLGYLSEDTLSLSKQSGAAVVPGFVFGCGEDNEGLFGKSAGIVGLAKNSLSLLSQLAPRYGNSFSYCLPSPSATGYISFGGYNSNNLAFTPMASSSLDKTLYFLKLEGITVAGRGLAVSSEVYDRTPTIIDSGTVITRLPDEVYSALSGAVVAAVGGKLKRAAAFSLLDTCYEGSTAEINPVPEVAFVFAGGAVVRLPARNVMIDVEKGTTCLAFAAERGVAIIGNRQQQTFNVVYDVGNRKIGFAAGGCG</sequence>
<comment type="similarity">
    <text evidence="1 3">Belongs to the peptidase A1 family.</text>
</comment>
<dbReference type="FunFam" id="2.40.70.10:FF:000031">
    <property type="entry name" value="Aspartyl protease AED1"/>
    <property type="match status" value="1"/>
</dbReference>
<dbReference type="EMBL" id="JBBWWQ010000011">
    <property type="protein sequence ID" value="KAK8935311.1"/>
    <property type="molecule type" value="Genomic_DNA"/>
</dbReference>
<dbReference type="GO" id="GO:0006508">
    <property type="term" value="P:proteolysis"/>
    <property type="evidence" value="ECO:0007669"/>
    <property type="project" value="UniProtKB-KW"/>
</dbReference>
<evidence type="ECO:0000256" key="2">
    <source>
        <dbReference type="PIRSR" id="PIRSR601461-1"/>
    </source>
</evidence>
<accession>A0AAP0G3A4</accession>
<dbReference type="PROSITE" id="PS51767">
    <property type="entry name" value="PEPTIDASE_A1"/>
    <property type="match status" value="1"/>
</dbReference>
<dbReference type="InterPro" id="IPR021109">
    <property type="entry name" value="Peptidase_aspartic_dom_sf"/>
</dbReference>
<evidence type="ECO:0000256" key="1">
    <source>
        <dbReference type="ARBA" id="ARBA00007447"/>
    </source>
</evidence>
<dbReference type="PANTHER" id="PTHR13683">
    <property type="entry name" value="ASPARTYL PROTEASES"/>
    <property type="match status" value="1"/>
</dbReference>
<dbReference type="InterPro" id="IPR001969">
    <property type="entry name" value="Aspartic_peptidase_AS"/>
</dbReference>
<evidence type="ECO:0000259" key="4">
    <source>
        <dbReference type="PROSITE" id="PS51767"/>
    </source>
</evidence>
<evidence type="ECO:0000313" key="6">
    <source>
        <dbReference type="Proteomes" id="UP001418222"/>
    </source>
</evidence>
<comment type="caution">
    <text evidence="5">The sequence shown here is derived from an EMBL/GenBank/DDBJ whole genome shotgun (WGS) entry which is preliminary data.</text>
</comment>
<keyword evidence="3" id="KW-0645">Protease</keyword>
<dbReference type="InterPro" id="IPR001461">
    <property type="entry name" value="Aspartic_peptidase_A1"/>
</dbReference>
<dbReference type="PANTHER" id="PTHR13683:SF809">
    <property type="entry name" value="PEPTIDASE A1 DOMAIN-CONTAINING PROTEIN"/>
    <property type="match status" value="1"/>
</dbReference>
<reference evidence="5 6" key="1">
    <citation type="journal article" date="2022" name="Nat. Plants">
        <title>Genomes of leafy and leafless Platanthera orchids illuminate the evolution of mycoheterotrophy.</title>
        <authorList>
            <person name="Li M.H."/>
            <person name="Liu K.W."/>
            <person name="Li Z."/>
            <person name="Lu H.C."/>
            <person name="Ye Q.L."/>
            <person name="Zhang D."/>
            <person name="Wang J.Y."/>
            <person name="Li Y.F."/>
            <person name="Zhong Z.M."/>
            <person name="Liu X."/>
            <person name="Yu X."/>
            <person name="Liu D.K."/>
            <person name="Tu X.D."/>
            <person name="Liu B."/>
            <person name="Hao Y."/>
            <person name="Liao X.Y."/>
            <person name="Jiang Y.T."/>
            <person name="Sun W.H."/>
            <person name="Chen J."/>
            <person name="Chen Y.Q."/>
            <person name="Ai Y."/>
            <person name="Zhai J.W."/>
            <person name="Wu S.S."/>
            <person name="Zhou Z."/>
            <person name="Hsiao Y.Y."/>
            <person name="Wu W.L."/>
            <person name="Chen Y.Y."/>
            <person name="Lin Y.F."/>
            <person name="Hsu J.L."/>
            <person name="Li C.Y."/>
            <person name="Wang Z.W."/>
            <person name="Zhao X."/>
            <person name="Zhong W.Y."/>
            <person name="Ma X.K."/>
            <person name="Ma L."/>
            <person name="Huang J."/>
            <person name="Chen G.Z."/>
            <person name="Huang M.Z."/>
            <person name="Huang L."/>
            <person name="Peng D.H."/>
            <person name="Luo Y.B."/>
            <person name="Zou S.Q."/>
            <person name="Chen S.P."/>
            <person name="Lan S."/>
            <person name="Tsai W.C."/>
            <person name="Van de Peer Y."/>
            <person name="Liu Z.J."/>
        </authorList>
    </citation>
    <scope>NUCLEOTIDE SEQUENCE [LARGE SCALE GENOMIC DNA]</scope>
    <source>
        <strain evidence="5">Lor287</strain>
    </source>
</reference>
<dbReference type="FunFam" id="2.40.70.10:FF:000013">
    <property type="entry name" value="Aspartyl protease AED1"/>
    <property type="match status" value="1"/>
</dbReference>
<keyword evidence="3" id="KW-0378">Hydrolase</keyword>
<dbReference type="Pfam" id="PF14541">
    <property type="entry name" value="TAXi_C"/>
    <property type="match status" value="1"/>
</dbReference>
<dbReference type="Pfam" id="PF14543">
    <property type="entry name" value="TAXi_N"/>
    <property type="match status" value="1"/>
</dbReference>
<feature type="active site" evidence="2">
    <location>
        <position position="399"/>
    </location>
</feature>
<name>A0AAP0G3A4_9ASPA</name>
<dbReference type="GO" id="GO:0004190">
    <property type="term" value="F:aspartic-type endopeptidase activity"/>
    <property type="evidence" value="ECO:0007669"/>
    <property type="project" value="UniProtKB-KW"/>
</dbReference>
<keyword evidence="6" id="KW-1185">Reference proteome</keyword>
<evidence type="ECO:0000256" key="3">
    <source>
        <dbReference type="RuleBase" id="RU000454"/>
    </source>
</evidence>
<dbReference type="InterPro" id="IPR032861">
    <property type="entry name" value="TAXi_N"/>
</dbReference>
<keyword evidence="3" id="KW-0064">Aspartyl protease</keyword>
<proteinExistence type="inferred from homology"/>
<dbReference type="AlphaFoldDB" id="A0AAP0G3A4"/>